<sequence length="190" mass="21940">MLLSYTNKCIQFCVLNTSLIDRFIRKEIMELTGATSNQLQSLERAGLVVPERIWNGKKKPEVYYTWEQLLDIKAIRDLRENTSLQMIRRVLDYFDKCNIDGSLRDKRIVVVGDEVFWIKEDLSDLGYQISALKVGDKRNKGIGQYTLLVLPAFQEVVDDIWDAAENSTVIDFGEFRNKAKAERSRNPKAS</sequence>
<dbReference type="OrthoDB" id="532615at2"/>
<evidence type="ECO:0000313" key="3">
    <source>
        <dbReference type="Proteomes" id="UP000184550"/>
    </source>
</evidence>
<protein>
    <recommendedName>
        <fullName evidence="1">HTH merR-type domain-containing protein</fullName>
    </recommendedName>
</protein>
<dbReference type="EMBL" id="CZCU02000145">
    <property type="protein sequence ID" value="VXD20439.1"/>
    <property type="molecule type" value="Genomic_DNA"/>
</dbReference>
<evidence type="ECO:0000259" key="1">
    <source>
        <dbReference type="Pfam" id="PF13411"/>
    </source>
</evidence>
<dbReference type="GO" id="GO:0006355">
    <property type="term" value="P:regulation of DNA-templated transcription"/>
    <property type="evidence" value="ECO:0007669"/>
    <property type="project" value="InterPro"/>
</dbReference>
<dbReference type="Gene3D" id="1.10.1660.10">
    <property type="match status" value="1"/>
</dbReference>
<keyword evidence="3" id="KW-1185">Reference proteome</keyword>
<dbReference type="GO" id="GO:0003677">
    <property type="term" value="F:DNA binding"/>
    <property type="evidence" value="ECO:0007669"/>
    <property type="project" value="InterPro"/>
</dbReference>
<dbReference type="InterPro" id="IPR000551">
    <property type="entry name" value="MerR-type_HTH_dom"/>
</dbReference>
<organism evidence="2 3">
    <name type="scientific">Planktothrix serta PCC 8927</name>
    <dbReference type="NCBI Taxonomy" id="671068"/>
    <lineage>
        <taxon>Bacteria</taxon>
        <taxon>Bacillati</taxon>
        <taxon>Cyanobacteriota</taxon>
        <taxon>Cyanophyceae</taxon>
        <taxon>Oscillatoriophycideae</taxon>
        <taxon>Oscillatoriales</taxon>
        <taxon>Microcoleaceae</taxon>
        <taxon>Planktothrix</taxon>
    </lineage>
</organism>
<dbReference type="CDD" id="cd00592">
    <property type="entry name" value="HTH_MerR-like"/>
    <property type="match status" value="1"/>
</dbReference>
<dbReference type="Proteomes" id="UP000184550">
    <property type="component" value="Unassembled WGS sequence"/>
</dbReference>
<accession>A0A7Z9E2U4</accession>
<evidence type="ECO:0000313" key="2">
    <source>
        <dbReference type="EMBL" id="VXD20439.1"/>
    </source>
</evidence>
<dbReference type="AlphaFoldDB" id="A0A7Z9E2U4"/>
<gene>
    <name evidence="2" type="ORF">PL8927_690164</name>
</gene>
<name>A0A7Z9E2U4_9CYAN</name>
<comment type="caution">
    <text evidence="2">The sequence shown here is derived from an EMBL/GenBank/DDBJ whole genome shotgun (WGS) entry which is preliminary data.</text>
</comment>
<reference evidence="2" key="1">
    <citation type="submission" date="2019-10" db="EMBL/GenBank/DDBJ databases">
        <authorList>
            <consortium name="Genoscope - CEA"/>
            <person name="William W."/>
        </authorList>
    </citation>
    <scope>NUCLEOTIDE SEQUENCE [LARGE SCALE GENOMIC DNA]</scope>
    <source>
        <strain evidence="2">BBR_PRJEB10992</strain>
    </source>
</reference>
<dbReference type="Pfam" id="PF13411">
    <property type="entry name" value="MerR_1"/>
    <property type="match status" value="1"/>
</dbReference>
<proteinExistence type="predicted"/>
<feature type="domain" description="HTH merR-type" evidence="1">
    <location>
        <begin position="26"/>
        <end position="92"/>
    </location>
</feature>